<proteinExistence type="predicted"/>
<name>A0A4Z2E888_9TELE</name>
<feature type="region of interest" description="Disordered" evidence="1">
    <location>
        <begin position="381"/>
        <end position="401"/>
    </location>
</feature>
<reference evidence="2 3" key="1">
    <citation type="submission" date="2019-03" db="EMBL/GenBank/DDBJ databases">
        <title>First draft genome of Liparis tanakae, snailfish: a comprehensive survey of snailfish specific genes.</title>
        <authorList>
            <person name="Kim W."/>
            <person name="Song I."/>
            <person name="Jeong J.-H."/>
            <person name="Kim D."/>
            <person name="Kim S."/>
            <person name="Ryu S."/>
            <person name="Song J.Y."/>
            <person name="Lee S.K."/>
        </authorList>
    </citation>
    <scope>NUCLEOTIDE SEQUENCE [LARGE SCALE GENOMIC DNA]</scope>
    <source>
        <tissue evidence="2">Muscle</tissue>
    </source>
</reference>
<accession>A0A4Z2E888</accession>
<protein>
    <submittedName>
        <fullName evidence="2">Uncharacterized protein</fullName>
    </submittedName>
</protein>
<comment type="caution">
    <text evidence="2">The sequence shown here is derived from an EMBL/GenBank/DDBJ whole genome shotgun (WGS) entry which is preliminary data.</text>
</comment>
<organism evidence="2 3">
    <name type="scientific">Liparis tanakae</name>
    <name type="common">Tanaka's snailfish</name>
    <dbReference type="NCBI Taxonomy" id="230148"/>
    <lineage>
        <taxon>Eukaryota</taxon>
        <taxon>Metazoa</taxon>
        <taxon>Chordata</taxon>
        <taxon>Craniata</taxon>
        <taxon>Vertebrata</taxon>
        <taxon>Euteleostomi</taxon>
        <taxon>Actinopterygii</taxon>
        <taxon>Neopterygii</taxon>
        <taxon>Teleostei</taxon>
        <taxon>Neoteleostei</taxon>
        <taxon>Acanthomorphata</taxon>
        <taxon>Eupercaria</taxon>
        <taxon>Perciformes</taxon>
        <taxon>Cottioidei</taxon>
        <taxon>Cottales</taxon>
        <taxon>Liparidae</taxon>
        <taxon>Liparis</taxon>
    </lineage>
</organism>
<dbReference type="AlphaFoldDB" id="A0A4Z2E888"/>
<keyword evidence="3" id="KW-1185">Reference proteome</keyword>
<gene>
    <name evidence="2" type="ORF">EYF80_064864</name>
</gene>
<evidence type="ECO:0000313" key="2">
    <source>
        <dbReference type="EMBL" id="TNN25009.1"/>
    </source>
</evidence>
<evidence type="ECO:0000256" key="1">
    <source>
        <dbReference type="SAM" id="MobiDB-lite"/>
    </source>
</evidence>
<evidence type="ECO:0000313" key="3">
    <source>
        <dbReference type="Proteomes" id="UP000314294"/>
    </source>
</evidence>
<dbReference type="EMBL" id="SRLO01013697">
    <property type="protein sequence ID" value="TNN25009.1"/>
    <property type="molecule type" value="Genomic_DNA"/>
</dbReference>
<dbReference type="Proteomes" id="UP000314294">
    <property type="component" value="Unassembled WGS sequence"/>
</dbReference>
<sequence length="431" mass="44694">MPMQKARLCSSSRSLSTVSRKAALDSVLVATCVCRLVDTLLFLFCPATGGEGREEKGCQGTRGSRGDLKKDARARVAAALYLRLRLLHLEVRRIGQQVPGQLHGQPARLKYEYEASILRGGVEAGLKSALQRPSWSLRFYEVPAATTLPAHLHAALLLQRLHPREDVGLLLLLVVVGRRPLRPLLRGGARVSSSPAAPSPAAAPLAASAPRLAGSSAEAAAAANSPGAASLPDLAPAAGGLLPAESASSSFSLFWAGVASRSASLSAAPGASVTPGLASNILPPPLLYLRESRSSGLGDGSISGGGGRNSKVLLASAPSARLQPSSRLSSARSGSRELSSLLVLRLAPACLPPPPLPPGPPADAPFPPPCASFIFPPEEEEEPGPFCRDTPPPRRTSIPPPPLAASPFLLVRTVSLGRTAASCWDAWPLPL</sequence>